<evidence type="ECO:0000256" key="2">
    <source>
        <dbReference type="SAM" id="SignalP"/>
    </source>
</evidence>
<evidence type="ECO:0000256" key="1">
    <source>
        <dbReference type="SAM" id="MobiDB-lite"/>
    </source>
</evidence>
<protein>
    <submittedName>
        <fullName evidence="3">Uncharacterized protein</fullName>
    </submittedName>
</protein>
<evidence type="ECO:0000313" key="4">
    <source>
        <dbReference type="Proteomes" id="UP001153269"/>
    </source>
</evidence>
<dbReference type="Proteomes" id="UP001153269">
    <property type="component" value="Unassembled WGS sequence"/>
</dbReference>
<feature type="chain" id="PRO_5040105227" evidence="2">
    <location>
        <begin position="20"/>
        <end position="244"/>
    </location>
</feature>
<comment type="caution">
    <text evidence="3">The sequence shown here is derived from an EMBL/GenBank/DDBJ whole genome shotgun (WGS) entry which is preliminary data.</text>
</comment>
<feature type="region of interest" description="Disordered" evidence="1">
    <location>
        <begin position="203"/>
        <end position="233"/>
    </location>
</feature>
<organism evidence="3 4">
    <name type="scientific">Pleuronectes platessa</name>
    <name type="common">European plaice</name>
    <dbReference type="NCBI Taxonomy" id="8262"/>
    <lineage>
        <taxon>Eukaryota</taxon>
        <taxon>Metazoa</taxon>
        <taxon>Chordata</taxon>
        <taxon>Craniata</taxon>
        <taxon>Vertebrata</taxon>
        <taxon>Euteleostomi</taxon>
        <taxon>Actinopterygii</taxon>
        <taxon>Neopterygii</taxon>
        <taxon>Teleostei</taxon>
        <taxon>Neoteleostei</taxon>
        <taxon>Acanthomorphata</taxon>
        <taxon>Carangaria</taxon>
        <taxon>Pleuronectiformes</taxon>
        <taxon>Pleuronectoidei</taxon>
        <taxon>Pleuronectidae</taxon>
        <taxon>Pleuronectes</taxon>
    </lineage>
</organism>
<dbReference type="AlphaFoldDB" id="A0A9N7V5V3"/>
<feature type="region of interest" description="Disordered" evidence="1">
    <location>
        <begin position="119"/>
        <end position="138"/>
    </location>
</feature>
<dbReference type="EMBL" id="CADEAL010003909">
    <property type="protein sequence ID" value="CAB1446234.1"/>
    <property type="molecule type" value="Genomic_DNA"/>
</dbReference>
<feature type="compositionally biased region" description="Pro residues" evidence="1">
    <location>
        <begin position="203"/>
        <end position="217"/>
    </location>
</feature>
<feature type="compositionally biased region" description="Acidic residues" evidence="1">
    <location>
        <begin position="124"/>
        <end position="135"/>
    </location>
</feature>
<keyword evidence="2" id="KW-0732">Signal</keyword>
<sequence length="244" mass="26065">MLWGRVILGPSCLIRLALAQVGGEKGLEGLPGHPRRQLCPLPVKLSILPSGEVRGHGQLLCRTAGFSRSRGTGALCSAALPITFTILRPAAGDAPQMQAASRREERLPPVACAPRVAVSAAAGGEEEEEEKEEEASVGSCELSGLRNISALAHIPIREPDPALLCGRGFPRLLKQQLLFTFPSNVNHRRRHIPPLALPPLLSPACLPPSPSPGPAAPRQPDSQTSNHRAHKTSWHVLYIHNTDG</sequence>
<evidence type="ECO:0000313" key="3">
    <source>
        <dbReference type="EMBL" id="CAB1446234.1"/>
    </source>
</evidence>
<keyword evidence="4" id="KW-1185">Reference proteome</keyword>
<proteinExistence type="predicted"/>
<reference evidence="3" key="1">
    <citation type="submission" date="2020-03" db="EMBL/GenBank/DDBJ databases">
        <authorList>
            <person name="Weist P."/>
        </authorList>
    </citation>
    <scope>NUCLEOTIDE SEQUENCE</scope>
</reference>
<name>A0A9N7V5V3_PLEPL</name>
<feature type="signal peptide" evidence="2">
    <location>
        <begin position="1"/>
        <end position="19"/>
    </location>
</feature>
<accession>A0A9N7V5V3</accession>
<gene>
    <name evidence="3" type="ORF">PLEPLA_LOCUS33972</name>
</gene>